<dbReference type="AlphaFoldDB" id="K0YXD2"/>
<dbReference type="EMBL" id="AGWQ01000002">
    <property type="protein sequence ID" value="EJZ88278.1"/>
    <property type="molecule type" value="Genomic_DNA"/>
</dbReference>
<dbReference type="Proteomes" id="UP000003994">
    <property type="component" value="Unassembled WGS sequence"/>
</dbReference>
<keyword evidence="2" id="KW-1185">Reference proteome</keyword>
<gene>
    <name evidence="1" type="ORF">HMPREF9241_00139</name>
</gene>
<evidence type="ECO:0000313" key="1">
    <source>
        <dbReference type="EMBL" id="EJZ88278.1"/>
    </source>
</evidence>
<dbReference type="RefSeq" id="WP_006680346.1">
    <property type="nucleotide sequence ID" value="NZ_JH815208.1"/>
</dbReference>
<dbReference type="PATRIC" id="fig|883077.3.peg.135"/>
<protein>
    <submittedName>
        <fullName evidence="1">Uncharacterized protein</fullName>
    </submittedName>
</protein>
<dbReference type="HOGENOM" id="CLU_2900564_0_0_11"/>
<dbReference type="STRING" id="883077.HMPREF9241_00139"/>
<accession>K0YXD2</accession>
<sequence>MTKGVFDAEVDLARVVGFIDRLTDTGALTDSEARVVLTRVAGEFPAVVGGLILRVRLDKTRV</sequence>
<proteinExistence type="predicted"/>
<reference evidence="1 2" key="1">
    <citation type="submission" date="2012-07" db="EMBL/GenBank/DDBJ databases">
        <title>The Genome Sequence of Actinomyces turicensis ACS-279-V-COL4.</title>
        <authorList>
            <consortium name="The Broad Institute Genome Sequencing Platform"/>
            <person name="Earl A."/>
            <person name="Ward D."/>
            <person name="Feldgarden M."/>
            <person name="Gevers D."/>
            <person name="Saerens B."/>
            <person name="Vaneechoutte M."/>
            <person name="Walker B."/>
            <person name="Young S.K."/>
            <person name="Zeng Q."/>
            <person name="Gargeya S."/>
            <person name="Fitzgerald M."/>
            <person name="Haas B."/>
            <person name="Abouelleil A."/>
            <person name="Alvarado L."/>
            <person name="Arachchi H.M."/>
            <person name="Berlin A."/>
            <person name="Chapman S.B."/>
            <person name="Goldberg J."/>
            <person name="Griggs A."/>
            <person name="Gujja S."/>
            <person name="Hansen M."/>
            <person name="Howarth C."/>
            <person name="Imamovic A."/>
            <person name="Larimer J."/>
            <person name="McCowen C."/>
            <person name="Montmayeur A."/>
            <person name="Murphy C."/>
            <person name="Neiman D."/>
            <person name="Pearson M."/>
            <person name="Priest M."/>
            <person name="Roberts A."/>
            <person name="Saif S."/>
            <person name="Shea T."/>
            <person name="Sisk P."/>
            <person name="Sykes S."/>
            <person name="Wortman J."/>
            <person name="Nusbaum C."/>
            <person name="Birren B."/>
        </authorList>
    </citation>
    <scope>NUCLEOTIDE SEQUENCE [LARGE SCALE GENOMIC DNA]</scope>
    <source>
        <strain evidence="1 2">ACS-279-V-Col4</strain>
    </source>
</reference>
<evidence type="ECO:0000313" key="2">
    <source>
        <dbReference type="Proteomes" id="UP000003994"/>
    </source>
</evidence>
<organism evidence="1 2">
    <name type="scientific">Schaalia turicensis ACS-279-V-Col4</name>
    <dbReference type="NCBI Taxonomy" id="883077"/>
    <lineage>
        <taxon>Bacteria</taxon>
        <taxon>Bacillati</taxon>
        <taxon>Actinomycetota</taxon>
        <taxon>Actinomycetes</taxon>
        <taxon>Actinomycetales</taxon>
        <taxon>Actinomycetaceae</taxon>
        <taxon>Schaalia</taxon>
    </lineage>
</organism>
<comment type="caution">
    <text evidence="1">The sequence shown here is derived from an EMBL/GenBank/DDBJ whole genome shotgun (WGS) entry which is preliminary data.</text>
</comment>
<name>K0YXD2_9ACTO</name>